<comment type="catalytic activity">
    <reaction evidence="6">
        <text>dTTP + H2O = dTMP + diphosphate + H(+)</text>
        <dbReference type="Rhea" id="RHEA:28534"/>
        <dbReference type="ChEBI" id="CHEBI:15377"/>
        <dbReference type="ChEBI" id="CHEBI:15378"/>
        <dbReference type="ChEBI" id="CHEBI:33019"/>
        <dbReference type="ChEBI" id="CHEBI:37568"/>
        <dbReference type="ChEBI" id="CHEBI:63528"/>
        <dbReference type="EC" id="3.6.1.9"/>
    </reaction>
</comment>
<dbReference type="Proteomes" id="UP000249377">
    <property type="component" value="Unassembled WGS sequence"/>
</dbReference>
<keyword evidence="3 6" id="KW-0963">Cytoplasm</keyword>
<feature type="site" description="Important for substrate specificity" evidence="6">
    <location>
        <position position="10"/>
    </location>
</feature>
<dbReference type="SUPFAM" id="SSF52972">
    <property type="entry name" value="ITPase-like"/>
    <property type="match status" value="1"/>
</dbReference>
<reference evidence="7 8" key="1">
    <citation type="submission" date="2018-06" db="EMBL/GenBank/DDBJ databases">
        <title>Noncontiguous genome sequence of Ruminococcaceae bacterium ASD2818.</title>
        <authorList>
            <person name="Chaplin A.V."/>
            <person name="Sokolova S.R."/>
            <person name="Kochetkova T.O."/>
            <person name="Goltsov A.Y."/>
            <person name="Trofimov D.Y."/>
            <person name="Efimov B.A."/>
        </authorList>
    </citation>
    <scope>NUCLEOTIDE SEQUENCE [LARGE SCALE GENOMIC DNA]</scope>
    <source>
        <strain evidence="7 8">ASD2818</strain>
    </source>
</reference>
<evidence type="ECO:0000256" key="3">
    <source>
        <dbReference type="ARBA" id="ARBA00022490"/>
    </source>
</evidence>
<gene>
    <name evidence="7" type="primary">maf</name>
    <name evidence="7" type="ORF">DPQ25_07855</name>
</gene>
<comment type="cofactor">
    <cofactor evidence="1 6">
        <name>a divalent metal cation</name>
        <dbReference type="ChEBI" id="CHEBI:60240"/>
    </cofactor>
</comment>
<dbReference type="RefSeq" id="WP_112332623.1">
    <property type="nucleotide sequence ID" value="NZ_QLYR01000004.1"/>
</dbReference>
<sequence>MLYLASASPRRRALLEQAGVPFVVVRSDVQEHFQKGMAPKSVAATLAARKAWAAPVRPGPGEAVLGADTVVALEGRALGKPADAEEAAAMLRALSGRWHRVYTGFCLRAQEQAVCGVARTDVRFYPLSNEEIRRYVETGEPMDKAGAYGIQEGGALFVREIRGDYNNVVGLPVARICRLLQRLSGPAGPVLN</sequence>
<organism evidence="7 8">
    <name type="scientific">Hydrogeniiclostridium mannosilyticum</name>
    <dbReference type="NCBI Taxonomy" id="2764322"/>
    <lineage>
        <taxon>Bacteria</taxon>
        <taxon>Bacillati</taxon>
        <taxon>Bacillota</taxon>
        <taxon>Clostridia</taxon>
        <taxon>Eubacteriales</taxon>
        <taxon>Acutalibacteraceae</taxon>
        <taxon>Hydrogeniiclostridium</taxon>
    </lineage>
</organism>
<feature type="site" description="Important for substrate specificity" evidence="6">
    <location>
        <position position="151"/>
    </location>
</feature>
<feature type="site" description="Important for substrate specificity" evidence="6">
    <location>
        <position position="69"/>
    </location>
</feature>
<comment type="subcellular location">
    <subcellularLocation>
        <location evidence="2 6">Cytoplasm</location>
    </subcellularLocation>
</comment>
<comment type="caution">
    <text evidence="7">The sequence shown here is derived from an EMBL/GenBank/DDBJ whole genome shotgun (WGS) entry which is preliminary data.</text>
</comment>
<evidence type="ECO:0000256" key="5">
    <source>
        <dbReference type="ARBA" id="ARBA00023080"/>
    </source>
</evidence>
<dbReference type="GO" id="GO:0036221">
    <property type="term" value="F:UTP diphosphatase activity"/>
    <property type="evidence" value="ECO:0007669"/>
    <property type="project" value="RHEA"/>
</dbReference>
<comment type="function">
    <text evidence="6">Nucleoside triphosphate pyrophosphatase that hydrolyzes dTTP and UTP. May have a dual role in cell division arrest and in preventing the incorporation of modified nucleotides into cellular nucleic acids.</text>
</comment>
<dbReference type="Pfam" id="PF02545">
    <property type="entry name" value="Maf"/>
    <property type="match status" value="1"/>
</dbReference>
<dbReference type="CDD" id="cd00555">
    <property type="entry name" value="Maf"/>
    <property type="match status" value="1"/>
</dbReference>
<dbReference type="Gene3D" id="3.90.950.10">
    <property type="match status" value="1"/>
</dbReference>
<comment type="catalytic activity">
    <reaction evidence="6">
        <text>UTP + H2O = UMP + diphosphate + H(+)</text>
        <dbReference type="Rhea" id="RHEA:29395"/>
        <dbReference type="ChEBI" id="CHEBI:15377"/>
        <dbReference type="ChEBI" id="CHEBI:15378"/>
        <dbReference type="ChEBI" id="CHEBI:33019"/>
        <dbReference type="ChEBI" id="CHEBI:46398"/>
        <dbReference type="ChEBI" id="CHEBI:57865"/>
        <dbReference type="EC" id="3.6.1.9"/>
    </reaction>
</comment>
<dbReference type="EC" id="3.6.1.9" evidence="6"/>
<dbReference type="PIRSF" id="PIRSF006305">
    <property type="entry name" value="Maf"/>
    <property type="match status" value="1"/>
</dbReference>
<comment type="caution">
    <text evidence="6">Lacks conserved residue(s) required for the propagation of feature annotation.</text>
</comment>
<dbReference type="EMBL" id="QLYR01000004">
    <property type="protein sequence ID" value="RAQ28701.1"/>
    <property type="molecule type" value="Genomic_DNA"/>
</dbReference>
<keyword evidence="4 6" id="KW-0378">Hydrolase</keyword>
<name>A0A328UES3_9FIRM</name>
<keyword evidence="8" id="KW-1185">Reference proteome</keyword>
<evidence type="ECO:0000256" key="4">
    <source>
        <dbReference type="ARBA" id="ARBA00022801"/>
    </source>
</evidence>
<proteinExistence type="inferred from homology"/>
<dbReference type="HAMAP" id="MF_00528">
    <property type="entry name" value="Maf"/>
    <property type="match status" value="1"/>
</dbReference>
<dbReference type="PANTHER" id="PTHR43213">
    <property type="entry name" value="BIFUNCTIONAL DTTP/UTP PYROPHOSPHATASE/METHYLTRANSFERASE PROTEIN-RELATED"/>
    <property type="match status" value="1"/>
</dbReference>
<dbReference type="AlphaFoldDB" id="A0A328UES3"/>
<evidence type="ECO:0000256" key="2">
    <source>
        <dbReference type="ARBA" id="ARBA00004496"/>
    </source>
</evidence>
<dbReference type="GO" id="GO:0005737">
    <property type="term" value="C:cytoplasm"/>
    <property type="evidence" value="ECO:0007669"/>
    <property type="project" value="UniProtKB-SubCell"/>
</dbReference>
<evidence type="ECO:0000313" key="7">
    <source>
        <dbReference type="EMBL" id="RAQ28701.1"/>
    </source>
</evidence>
<keyword evidence="5 6" id="KW-0546">Nucleotide metabolism</keyword>
<dbReference type="GO" id="GO:0009117">
    <property type="term" value="P:nucleotide metabolic process"/>
    <property type="evidence" value="ECO:0007669"/>
    <property type="project" value="UniProtKB-KW"/>
</dbReference>
<comment type="similarity">
    <text evidence="6">Belongs to the Maf family. YhdE subfamily.</text>
</comment>
<feature type="active site" description="Proton acceptor" evidence="6">
    <location>
        <position position="68"/>
    </location>
</feature>
<accession>A0A328UES3</accession>
<evidence type="ECO:0000256" key="1">
    <source>
        <dbReference type="ARBA" id="ARBA00001968"/>
    </source>
</evidence>
<dbReference type="PANTHER" id="PTHR43213:SF5">
    <property type="entry name" value="BIFUNCTIONAL DTTP_UTP PYROPHOSPHATASE_METHYLTRANSFERASE PROTEIN-RELATED"/>
    <property type="match status" value="1"/>
</dbReference>
<evidence type="ECO:0000256" key="6">
    <source>
        <dbReference type="HAMAP-Rule" id="MF_00528"/>
    </source>
</evidence>
<dbReference type="NCBIfam" id="TIGR00172">
    <property type="entry name" value="maf"/>
    <property type="match status" value="1"/>
</dbReference>
<dbReference type="InterPro" id="IPR029001">
    <property type="entry name" value="ITPase-like_fam"/>
</dbReference>
<evidence type="ECO:0000313" key="8">
    <source>
        <dbReference type="Proteomes" id="UP000249377"/>
    </source>
</evidence>
<dbReference type="GO" id="GO:0036218">
    <property type="term" value="F:dTTP diphosphatase activity"/>
    <property type="evidence" value="ECO:0007669"/>
    <property type="project" value="RHEA"/>
</dbReference>
<dbReference type="InterPro" id="IPR003697">
    <property type="entry name" value="Maf-like"/>
</dbReference>
<dbReference type="FunFam" id="3.90.950.10:FF:000005">
    <property type="entry name" value="7-methyl-GTP pyrophosphatase"/>
    <property type="match status" value="1"/>
</dbReference>
<protein>
    <recommendedName>
        <fullName evidence="6">dTTP/UTP pyrophosphatase</fullName>
        <shortName evidence="6">dTTPase/UTPase</shortName>
        <ecNumber evidence="6">3.6.1.9</ecNumber>
    </recommendedName>
    <alternativeName>
        <fullName evidence="6">Nucleoside triphosphate pyrophosphatase</fullName>
    </alternativeName>
    <alternativeName>
        <fullName evidence="6">Nucleotide pyrophosphatase</fullName>
        <shortName evidence="6">Nucleotide PPase</shortName>
    </alternativeName>
</protein>